<accession>A0A317Q367</accession>
<reference evidence="11 12" key="1">
    <citation type="submission" date="2018-05" db="EMBL/GenBank/DDBJ databases">
        <title>Freshwater and sediment microbial communities from various areas in North America, analyzing microbe dynamics in response to fracking.</title>
        <authorList>
            <person name="Lamendella R."/>
        </authorList>
    </citation>
    <scope>NUCLEOTIDE SEQUENCE [LARGE SCALE GENOMIC DNA]</scope>
    <source>
        <strain evidence="11 12">125B1</strain>
    </source>
</reference>
<dbReference type="AlphaFoldDB" id="A0A317Q367"/>
<dbReference type="STRING" id="519453.SAMN04488070_0044"/>
<comment type="subcellular location">
    <subcellularLocation>
        <location evidence="1">Cell outer membrane</location>
    </subcellularLocation>
</comment>
<evidence type="ECO:0000256" key="10">
    <source>
        <dbReference type="SAM" id="SignalP"/>
    </source>
</evidence>
<keyword evidence="8" id="KW-0175">Coiled coil</keyword>
<feature type="region of interest" description="Disordered" evidence="9">
    <location>
        <begin position="283"/>
        <end position="309"/>
    </location>
</feature>
<keyword evidence="3" id="KW-0813">Transport</keyword>
<dbReference type="GO" id="GO:0009279">
    <property type="term" value="C:cell outer membrane"/>
    <property type="evidence" value="ECO:0007669"/>
    <property type="project" value="UniProtKB-SubCell"/>
</dbReference>
<dbReference type="PANTHER" id="PTHR30026">
    <property type="entry name" value="OUTER MEMBRANE PROTEIN TOLC"/>
    <property type="match status" value="1"/>
</dbReference>
<keyword evidence="12" id="KW-1185">Reference proteome</keyword>
<comment type="caution">
    <text evidence="11">The sequence shown here is derived from an EMBL/GenBank/DDBJ whole genome shotgun (WGS) entry which is preliminary data.</text>
</comment>
<dbReference type="GO" id="GO:1990281">
    <property type="term" value="C:efflux pump complex"/>
    <property type="evidence" value="ECO:0007669"/>
    <property type="project" value="TreeGrafter"/>
</dbReference>
<evidence type="ECO:0000256" key="9">
    <source>
        <dbReference type="SAM" id="MobiDB-lite"/>
    </source>
</evidence>
<dbReference type="OrthoDB" id="9813458at2"/>
<gene>
    <name evidence="11" type="ORF">DET45_11320</name>
</gene>
<evidence type="ECO:0000256" key="6">
    <source>
        <dbReference type="ARBA" id="ARBA00023136"/>
    </source>
</evidence>
<organism evidence="11 12">
    <name type="scientific">Pseudidiomarina maritima</name>
    <dbReference type="NCBI Taxonomy" id="519453"/>
    <lineage>
        <taxon>Bacteria</taxon>
        <taxon>Pseudomonadati</taxon>
        <taxon>Pseudomonadota</taxon>
        <taxon>Gammaproteobacteria</taxon>
        <taxon>Alteromonadales</taxon>
        <taxon>Idiomarinaceae</taxon>
        <taxon>Pseudidiomarina</taxon>
    </lineage>
</organism>
<evidence type="ECO:0000256" key="4">
    <source>
        <dbReference type="ARBA" id="ARBA00022452"/>
    </source>
</evidence>
<dbReference type="GO" id="GO:0015562">
    <property type="term" value="F:efflux transmembrane transporter activity"/>
    <property type="evidence" value="ECO:0007669"/>
    <property type="project" value="InterPro"/>
</dbReference>
<dbReference type="Proteomes" id="UP000246964">
    <property type="component" value="Unassembled WGS sequence"/>
</dbReference>
<evidence type="ECO:0000256" key="8">
    <source>
        <dbReference type="SAM" id="Coils"/>
    </source>
</evidence>
<keyword evidence="6" id="KW-0472">Membrane</keyword>
<proteinExistence type="inferred from homology"/>
<dbReference type="InterPro" id="IPR010130">
    <property type="entry name" value="T1SS_OMP_TolC"/>
</dbReference>
<name>A0A317Q367_9GAMM</name>
<evidence type="ECO:0000256" key="5">
    <source>
        <dbReference type="ARBA" id="ARBA00022692"/>
    </source>
</evidence>
<evidence type="ECO:0000313" key="12">
    <source>
        <dbReference type="Proteomes" id="UP000246964"/>
    </source>
</evidence>
<protein>
    <submittedName>
        <fullName evidence="11">Outer membrane protein</fullName>
    </submittedName>
</protein>
<evidence type="ECO:0000313" key="11">
    <source>
        <dbReference type="EMBL" id="PWW10588.1"/>
    </source>
</evidence>
<feature type="coiled-coil region" evidence="8">
    <location>
        <begin position="149"/>
        <end position="176"/>
    </location>
</feature>
<dbReference type="SUPFAM" id="SSF56954">
    <property type="entry name" value="Outer membrane efflux proteins (OEP)"/>
    <property type="match status" value="1"/>
</dbReference>
<dbReference type="GO" id="GO:0015288">
    <property type="term" value="F:porin activity"/>
    <property type="evidence" value="ECO:0007669"/>
    <property type="project" value="TreeGrafter"/>
</dbReference>
<sequence>MKKHVLSALLGLTFAASSSVTYADDLAQVFQLALQNDPTLQRVDAERRAAQKGVDITKASFWPQLNFSAGYSRSDAERAQFDTTSGNLVIFDQESKGWNAGLSLTQTLFDMNVWDQAKISEKQAYQAEVNYLSERQQLMMRVVNAYFTVLERQDDLAFAESEKKAIERQLEQTKQRFSVGLTAITDVHEAQAQFDTAVAAEIQARNAVSVAQESLREITGRYHSDLAQLNTQSFSPESPNPQDASNWVKTAEDKNLMLMVQRVAVEIAEQQIDVAQNGHLPTVSLSGEYSTNDTESTTRGNTVNMPRMDTNSIGLNVRVPIFSGFRTSSQAEQARENYVASSQQLEFVRRNVEREVRSAYYDVVAAISTITAFEQAVISAESALKATQTGFEVGTRTIVDVLNSTRNLFNARRNLSSARYGYIRQYLALKQASGLISEQDLVAINASLVNENN</sequence>
<evidence type="ECO:0000256" key="1">
    <source>
        <dbReference type="ARBA" id="ARBA00004442"/>
    </source>
</evidence>
<keyword evidence="10" id="KW-0732">Signal</keyword>
<feature type="signal peptide" evidence="10">
    <location>
        <begin position="1"/>
        <end position="23"/>
    </location>
</feature>
<feature type="chain" id="PRO_5016389112" evidence="10">
    <location>
        <begin position="24"/>
        <end position="453"/>
    </location>
</feature>
<dbReference type="Gene3D" id="1.20.1600.10">
    <property type="entry name" value="Outer membrane efflux proteins (OEP)"/>
    <property type="match status" value="1"/>
</dbReference>
<dbReference type="EMBL" id="QGTT01000013">
    <property type="protein sequence ID" value="PWW10588.1"/>
    <property type="molecule type" value="Genomic_DNA"/>
</dbReference>
<keyword evidence="5" id="KW-0812">Transmembrane</keyword>
<keyword evidence="4" id="KW-1134">Transmembrane beta strand</keyword>
<dbReference type="InterPro" id="IPR003423">
    <property type="entry name" value="OMP_efflux"/>
</dbReference>
<dbReference type="RefSeq" id="WP_110076381.1">
    <property type="nucleotide sequence ID" value="NZ_QGTT01000013.1"/>
</dbReference>
<dbReference type="Pfam" id="PF02321">
    <property type="entry name" value="OEP"/>
    <property type="match status" value="2"/>
</dbReference>
<evidence type="ECO:0000256" key="2">
    <source>
        <dbReference type="ARBA" id="ARBA00007613"/>
    </source>
</evidence>
<evidence type="ECO:0000256" key="7">
    <source>
        <dbReference type="ARBA" id="ARBA00023237"/>
    </source>
</evidence>
<dbReference type="InterPro" id="IPR051906">
    <property type="entry name" value="TolC-like"/>
</dbReference>
<dbReference type="PANTHER" id="PTHR30026:SF20">
    <property type="entry name" value="OUTER MEMBRANE PROTEIN TOLC"/>
    <property type="match status" value="1"/>
</dbReference>
<dbReference type="NCBIfam" id="TIGR01844">
    <property type="entry name" value="type_I_sec_TolC"/>
    <property type="match status" value="1"/>
</dbReference>
<evidence type="ECO:0000256" key="3">
    <source>
        <dbReference type="ARBA" id="ARBA00022448"/>
    </source>
</evidence>
<comment type="similarity">
    <text evidence="2">Belongs to the outer membrane factor (OMF) (TC 1.B.17) family.</text>
</comment>
<dbReference type="NCBIfam" id="NF007002">
    <property type="entry name" value="PRK09465.1"/>
    <property type="match status" value="1"/>
</dbReference>
<dbReference type="InterPro" id="IPR058622">
    <property type="entry name" value="TolC"/>
</dbReference>
<keyword evidence="7" id="KW-0998">Cell outer membrane</keyword>